<evidence type="ECO:0000313" key="2">
    <source>
        <dbReference type="EMBL" id="QKQ24631.1"/>
    </source>
</evidence>
<dbReference type="GO" id="GO:0006355">
    <property type="term" value="P:regulation of DNA-templated transcription"/>
    <property type="evidence" value="ECO:0007669"/>
    <property type="project" value="InterPro"/>
</dbReference>
<dbReference type="InterPro" id="IPR012318">
    <property type="entry name" value="HTH_CRP"/>
</dbReference>
<name>A0A6N0HQX7_9GAMM</name>
<dbReference type="InterPro" id="IPR036388">
    <property type="entry name" value="WH-like_DNA-bd_sf"/>
</dbReference>
<evidence type="ECO:0000313" key="3">
    <source>
        <dbReference type="Proteomes" id="UP000509429"/>
    </source>
</evidence>
<dbReference type="EMBL" id="CP054490">
    <property type="protein sequence ID" value="QKQ24631.1"/>
    <property type="molecule type" value="Genomic_DNA"/>
</dbReference>
<organism evidence="2 3">
    <name type="scientific">Candidatus Ruthia endofausta</name>
    <dbReference type="NCBI Taxonomy" id="2738852"/>
    <lineage>
        <taxon>Bacteria</taxon>
        <taxon>Pseudomonadati</taxon>
        <taxon>Pseudomonadota</taxon>
        <taxon>Gammaproteobacteria</taxon>
        <taxon>Candidatus Pseudothioglobaceae</taxon>
        <taxon>Candidatus Ruthturnera</taxon>
    </lineage>
</organism>
<proteinExistence type="predicted"/>
<evidence type="ECO:0000259" key="1">
    <source>
        <dbReference type="Pfam" id="PF13545"/>
    </source>
</evidence>
<dbReference type="Pfam" id="PF13545">
    <property type="entry name" value="HTH_Crp_2"/>
    <property type="match status" value="1"/>
</dbReference>
<dbReference type="GO" id="GO:0003677">
    <property type="term" value="F:DNA binding"/>
    <property type="evidence" value="ECO:0007669"/>
    <property type="project" value="InterPro"/>
</dbReference>
<dbReference type="AlphaFoldDB" id="A0A6N0HQX7"/>
<accession>A0A6N0HQX7</accession>
<protein>
    <submittedName>
        <fullName evidence="2">Helix-turn-helix domain-containing protein</fullName>
    </submittedName>
</protein>
<gene>
    <name evidence="2" type="ORF">HUE58_05915</name>
</gene>
<sequence>MVHSKINNTFELSYSKSLTAAYLAMKPESFSRALAKLKKDGIILDNTKKE</sequence>
<dbReference type="KEGG" id="reo:HUE58_05915"/>
<dbReference type="Gene3D" id="1.10.10.10">
    <property type="entry name" value="Winged helix-like DNA-binding domain superfamily/Winged helix DNA-binding domain"/>
    <property type="match status" value="1"/>
</dbReference>
<dbReference type="Proteomes" id="UP000509429">
    <property type="component" value="Chromosome"/>
</dbReference>
<dbReference type="RefSeq" id="WP_174606067.1">
    <property type="nucleotide sequence ID" value="NZ_CP054490.1"/>
</dbReference>
<feature type="domain" description="HTH crp-type" evidence="1">
    <location>
        <begin position="8"/>
        <end position="44"/>
    </location>
</feature>
<reference evidence="2 3" key="1">
    <citation type="submission" date="2020-05" db="EMBL/GenBank/DDBJ databases">
        <title>Horizontal transmission and recombination maintain forever young bacterial symbiont genomes.</title>
        <authorList>
            <person name="Russell S.L."/>
            <person name="Pepper-Tunick E."/>
            <person name="Svedberg J."/>
            <person name="Byrne A."/>
            <person name="Ruelas Castillo J."/>
            <person name="Vollmers C."/>
            <person name="Beinart R.A."/>
            <person name="Corbett-Detig R."/>
        </authorList>
    </citation>
    <scope>NUCLEOTIDE SEQUENCE [LARGE SCALE GENOMIC DNA]</scope>
    <source>
        <strain evidence="2">JDF_Ridge</strain>
    </source>
</reference>
<keyword evidence="3" id="KW-1185">Reference proteome</keyword>